<evidence type="ECO:0000313" key="8">
    <source>
        <dbReference type="EMBL" id="KYC49250.1"/>
    </source>
</evidence>
<evidence type="ECO:0000256" key="5">
    <source>
        <dbReference type="ARBA" id="ARBA00022989"/>
    </source>
</evidence>
<feature type="transmembrane region" description="Helical" evidence="7">
    <location>
        <begin position="152"/>
        <end position="169"/>
    </location>
</feature>
<evidence type="ECO:0000256" key="2">
    <source>
        <dbReference type="ARBA" id="ARBA00006386"/>
    </source>
</evidence>
<protein>
    <submittedName>
        <fullName evidence="8">Putative permease</fullName>
    </submittedName>
</protein>
<feature type="transmembrane region" description="Helical" evidence="7">
    <location>
        <begin position="120"/>
        <end position="140"/>
    </location>
</feature>
<dbReference type="GO" id="GO:0005886">
    <property type="term" value="C:plasma membrane"/>
    <property type="evidence" value="ECO:0007669"/>
    <property type="project" value="UniProtKB-SubCell"/>
</dbReference>
<keyword evidence="4 7" id="KW-0812">Transmembrane</keyword>
<evidence type="ECO:0000256" key="6">
    <source>
        <dbReference type="ARBA" id="ARBA00023136"/>
    </source>
</evidence>
<dbReference type="InterPro" id="IPR005524">
    <property type="entry name" value="DUF318"/>
</dbReference>
<dbReference type="Pfam" id="PF03773">
    <property type="entry name" value="ArsP_1"/>
    <property type="match status" value="1"/>
</dbReference>
<comment type="caution">
    <text evidence="8">The sequence shown here is derived from an EMBL/GenBank/DDBJ whole genome shotgun (WGS) entry which is preliminary data.</text>
</comment>
<evidence type="ECO:0000256" key="1">
    <source>
        <dbReference type="ARBA" id="ARBA00004651"/>
    </source>
</evidence>
<dbReference type="EMBL" id="LNGD01000109">
    <property type="protein sequence ID" value="KYC49250.1"/>
    <property type="molecule type" value="Genomic_DNA"/>
</dbReference>
<organism evidence="8 9">
    <name type="scientific">Candidatus Methanofastidiosum methylothiophilum</name>
    <dbReference type="NCBI Taxonomy" id="1705564"/>
    <lineage>
        <taxon>Archaea</taxon>
        <taxon>Methanobacteriati</taxon>
        <taxon>Methanobacteriota</taxon>
        <taxon>Stenosarchaea group</taxon>
        <taxon>Candidatus Methanofastidiosia</taxon>
        <taxon>Candidatus Methanofastidiosales</taxon>
        <taxon>Candidatus Methanofastidiosaceae</taxon>
        <taxon>Candidatus Methanofastidiosum</taxon>
    </lineage>
</organism>
<evidence type="ECO:0000256" key="3">
    <source>
        <dbReference type="ARBA" id="ARBA00022475"/>
    </source>
</evidence>
<feature type="transmembrane region" description="Helical" evidence="7">
    <location>
        <begin position="90"/>
        <end position="108"/>
    </location>
</feature>
<dbReference type="Proteomes" id="UP000075578">
    <property type="component" value="Unassembled WGS sequence"/>
</dbReference>
<sequence>MKENKIIKGSDKSKIMKSYAGVLLFIALFIVVVSLFPERKEIIVNESVKYFIEMLIIIPAVMLSIGLFSVWASKEKTSKYLGKESGLKGALISIIIGSLPTGPLYMAFPIASSLLKKGASTLNIVVFLGACACLKIPQGIVELKFMGLEFMILRWSFSIILIILMGSIIEKAISVKKETFTQI</sequence>
<gene>
    <name evidence="8" type="ORF">AMQ74_01456</name>
</gene>
<keyword evidence="5 7" id="KW-1133">Transmembrane helix</keyword>
<comment type="similarity">
    <text evidence="2">Belongs to the UPF0718 family.</text>
</comment>
<keyword evidence="3" id="KW-1003">Cell membrane</keyword>
<comment type="subcellular location">
    <subcellularLocation>
        <location evidence="1">Cell membrane</location>
        <topology evidence="1">Multi-pass membrane protein</topology>
    </subcellularLocation>
</comment>
<evidence type="ECO:0000256" key="7">
    <source>
        <dbReference type="SAM" id="Phobius"/>
    </source>
</evidence>
<dbReference type="AlphaFoldDB" id="A0A150IWB4"/>
<evidence type="ECO:0000313" key="9">
    <source>
        <dbReference type="Proteomes" id="UP000075578"/>
    </source>
</evidence>
<keyword evidence="6 7" id="KW-0472">Membrane</keyword>
<proteinExistence type="inferred from homology"/>
<feature type="transmembrane region" description="Helical" evidence="7">
    <location>
        <begin position="18"/>
        <end position="36"/>
    </location>
</feature>
<name>A0A150IWB4_9EURY</name>
<feature type="transmembrane region" description="Helical" evidence="7">
    <location>
        <begin position="48"/>
        <end position="70"/>
    </location>
</feature>
<accession>A0A150IWB4</accession>
<evidence type="ECO:0000256" key="4">
    <source>
        <dbReference type="ARBA" id="ARBA00022692"/>
    </source>
</evidence>
<reference evidence="8 9" key="1">
    <citation type="journal article" date="2016" name="ISME J.">
        <title>Chasing the elusive Euryarchaeota class WSA2: genomes reveal a uniquely fastidious methyl-reducing methanogen.</title>
        <authorList>
            <person name="Nobu M.K."/>
            <person name="Narihiro T."/>
            <person name="Kuroda K."/>
            <person name="Mei R."/>
            <person name="Liu W.T."/>
        </authorList>
    </citation>
    <scope>NUCLEOTIDE SEQUENCE [LARGE SCALE GENOMIC DNA]</scope>
    <source>
        <strain evidence="8">U1lsi0528_Bin089</strain>
    </source>
</reference>